<feature type="transmembrane region" description="Helical" evidence="5">
    <location>
        <begin position="37"/>
        <end position="56"/>
    </location>
</feature>
<dbReference type="InterPro" id="IPR013901">
    <property type="entry name" value="Anthrone_oxy"/>
</dbReference>
<dbReference type="PANTHER" id="PTHR35042:SF1">
    <property type="entry name" value="DUF1772-DOMAIN-CONTAINING PROTEIN"/>
    <property type="match status" value="1"/>
</dbReference>
<keyword evidence="4 5" id="KW-0472">Membrane</keyword>
<evidence type="ECO:0008006" key="8">
    <source>
        <dbReference type="Google" id="ProtNLM"/>
    </source>
</evidence>
<comment type="subcellular location">
    <subcellularLocation>
        <location evidence="1">Membrane</location>
        <topology evidence="1">Multi-pass membrane protein</topology>
    </subcellularLocation>
</comment>
<feature type="transmembrane region" description="Helical" evidence="5">
    <location>
        <begin position="97"/>
        <end position="115"/>
    </location>
</feature>
<dbReference type="EMBL" id="JARPMG010000012">
    <property type="protein sequence ID" value="KAJ8097163.1"/>
    <property type="molecule type" value="Genomic_DNA"/>
</dbReference>
<keyword evidence="7" id="KW-1185">Reference proteome</keyword>
<proteinExistence type="predicted"/>
<dbReference type="GeneID" id="80883952"/>
<sequence length="116" mass="12333">MRFRTFYTAGLTIFPFLVILPTASFAFLAWRVAAGRMAYGFAAASTFVAAPFTLLVQGMTTKAIISKADVVESKTRGGSEAEGLEALLDRWALLNGIKGLLPLLGAVVGLSTILMC</sequence>
<reference evidence="6" key="1">
    <citation type="submission" date="2023-03" db="EMBL/GenBank/DDBJ databases">
        <title>Near-Complete genome sequence of Lipomyces tetrasporous NRRL Y-64009, an oleaginous yeast capable of growing on lignocellulosic hydrolysates.</title>
        <authorList>
            <consortium name="Lawrence Berkeley National Laboratory"/>
            <person name="Jagtap S.S."/>
            <person name="Liu J.-J."/>
            <person name="Walukiewicz H.E."/>
            <person name="Pangilinan J."/>
            <person name="Lipzen A."/>
            <person name="Ahrendt S."/>
            <person name="Koriabine M."/>
            <person name="Cobaugh K."/>
            <person name="Salamov A."/>
            <person name="Yoshinaga Y."/>
            <person name="Ng V."/>
            <person name="Daum C."/>
            <person name="Grigoriev I.V."/>
            <person name="Slininger P.J."/>
            <person name="Dien B.S."/>
            <person name="Jin Y.-S."/>
            <person name="Rao C.V."/>
        </authorList>
    </citation>
    <scope>NUCLEOTIDE SEQUENCE</scope>
    <source>
        <strain evidence="6">NRRL Y-64009</strain>
    </source>
</reference>
<name>A0AAD7VPH6_9ASCO</name>
<accession>A0AAD7VPH6</accession>
<evidence type="ECO:0000256" key="2">
    <source>
        <dbReference type="ARBA" id="ARBA00022692"/>
    </source>
</evidence>
<dbReference type="RefSeq" id="XP_056040613.1">
    <property type="nucleotide sequence ID" value="XM_056188786.1"/>
</dbReference>
<keyword evidence="2 5" id="KW-0812">Transmembrane</keyword>
<dbReference type="AlphaFoldDB" id="A0AAD7VPH6"/>
<feature type="transmembrane region" description="Helical" evidence="5">
    <location>
        <begin position="6"/>
        <end position="30"/>
    </location>
</feature>
<evidence type="ECO:0000256" key="3">
    <source>
        <dbReference type="ARBA" id="ARBA00022989"/>
    </source>
</evidence>
<evidence type="ECO:0000256" key="4">
    <source>
        <dbReference type="ARBA" id="ARBA00023136"/>
    </source>
</evidence>
<dbReference type="PANTHER" id="PTHR35042">
    <property type="entry name" value="ANTHRONE OXYGENASE ENCC"/>
    <property type="match status" value="1"/>
</dbReference>
<protein>
    <recommendedName>
        <fullName evidence="8">DUF1772-domain-containing protein</fullName>
    </recommendedName>
</protein>
<organism evidence="6 7">
    <name type="scientific">Lipomyces tetrasporus</name>
    <dbReference type="NCBI Taxonomy" id="54092"/>
    <lineage>
        <taxon>Eukaryota</taxon>
        <taxon>Fungi</taxon>
        <taxon>Dikarya</taxon>
        <taxon>Ascomycota</taxon>
        <taxon>Saccharomycotina</taxon>
        <taxon>Lipomycetes</taxon>
        <taxon>Lipomycetales</taxon>
        <taxon>Lipomycetaceae</taxon>
        <taxon>Lipomyces</taxon>
    </lineage>
</organism>
<evidence type="ECO:0000256" key="5">
    <source>
        <dbReference type="SAM" id="Phobius"/>
    </source>
</evidence>
<dbReference type="Pfam" id="PF08592">
    <property type="entry name" value="Anthrone_oxy"/>
    <property type="match status" value="1"/>
</dbReference>
<gene>
    <name evidence="6" type="ORF">POJ06DRAFT_262681</name>
</gene>
<dbReference type="Proteomes" id="UP001217417">
    <property type="component" value="Unassembled WGS sequence"/>
</dbReference>
<dbReference type="GO" id="GO:0016020">
    <property type="term" value="C:membrane"/>
    <property type="evidence" value="ECO:0007669"/>
    <property type="project" value="UniProtKB-SubCell"/>
</dbReference>
<keyword evidence="3 5" id="KW-1133">Transmembrane helix</keyword>
<evidence type="ECO:0000313" key="7">
    <source>
        <dbReference type="Proteomes" id="UP001217417"/>
    </source>
</evidence>
<evidence type="ECO:0000313" key="6">
    <source>
        <dbReference type="EMBL" id="KAJ8097163.1"/>
    </source>
</evidence>
<evidence type="ECO:0000256" key="1">
    <source>
        <dbReference type="ARBA" id="ARBA00004141"/>
    </source>
</evidence>
<comment type="caution">
    <text evidence="6">The sequence shown here is derived from an EMBL/GenBank/DDBJ whole genome shotgun (WGS) entry which is preliminary data.</text>
</comment>